<name>A0AAX1TS14_9FUSO</name>
<gene>
    <name evidence="2" type="ORF">NCTC12112_02434</name>
</gene>
<dbReference type="AlphaFoldDB" id="A0AAX1TS14"/>
<evidence type="ECO:0000256" key="1">
    <source>
        <dbReference type="SAM" id="SignalP"/>
    </source>
</evidence>
<dbReference type="EMBL" id="LS483487">
    <property type="protein sequence ID" value="SQJ09984.1"/>
    <property type="molecule type" value="Genomic_DNA"/>
</dbReference>
<reference evidence="2 3" key="1">
    <citation type="submission" date="2018-06" db="EMBL/GenBank/DDBJ databases">
        <authorList>
            <consortium name="Pathogen Informatics"/>
            <person name="Doyle S."/>
        </authorList>
    </citation>
    <scope>NUCLEOTIDE SEQUENCE [LARGE SCALE GENOMIC DNA]</scope>
    <source>
        <strain evidence="2 3">NCTC12112</strain>
    </source>
</reference>
<evidence type="ECO:0008006" key="4">
    <source>
        <dbReference type="Google" id="ProtNLM"/>
    </source>
</evidence>
<accession>A0AAX1TS14</accession>
<dbReference type="GeneID" id="78453715"/>
<feature type="signal peptide" evidence="1">
    <location>
        <begin position="1"/>
        <end position="25"/>
    </location>
</feature>
<dbReference type="RefSeq" id="WP_005981105.1">
    <property type="nucleotide sequence ID" value="NZ_BAABXY010000001.1"/>
</dbReference>
<dbReference type="Proteomes" id="UP000249008">
    <property type="component" value="Chromosome 1"/>
</dbReference>
<feature type="chain" id="PRO_5043298083" description="Lipoprotein" evidence="1">
    <location>
        <begin position="26"/>
        <end position="182"/>
    </location>
</feature>
<keyword evidence="1" id="KW-0732">Signal</keyword>
<organism evidence="2 3">
    <name type="scientific">Fusobacterium ulcerans</name>
    <dbReference type="NCBI Taxonomy" id="861"/>
    <lineage>
        <taxon>Bacteria</taxon>
        <taxon>Fusobacteriati</taxon>
        <taxon>Fusobacteriota</taxon>
        <taxon>Fusobacteriia</taxon>
        <taxon>Fusobacteriales</taxon>
        <taxon>Fusobacteriaceae</taxon>
        <taxon>Fusobacterium</taxon>
    </lineage>
</organism>
<evidence type="ECO:0000313" key="3">
    <source>
        <dbReference type="Proteomes" id="UP000249008"/>
    </source>
</evidence>
<proteinExistence type="predicted"/>
<dbReference type="PROSITE" id="PS51257">
    <property type="entry name" value="PROKAR_LIPOPROTEIN"/>
    <property type="match status" value="1"/>
</dbReference>
<evidence type="ECO:0000313" key="2">
    <source>
        <dbReference type="EMBL" id="SQJ09984.1"/>
    </source>
</evidence>
<sequence>MKKINFTLFLFLIILATGCSSLDNALSSVLPSKSNAVPLELQEQMATRVNPEQELFALGSAEVETSGAIIAQAKANKNAKDLLKGKIKKEVAIHFNSFMLNMDSYSKGLASPVLPDLTEYASELILKNASQKGAWENNKKVYSLFVVERDDVAVQSKNVFSTFLEDISGRLLNTKDKLSEGE</sequence>
<protein>
    <recommendedName>
        <fullName evidence="4">Lipoprotein</fullName>
    </recommendedName>
</protein>
<dbReference type="KEGG" id="ful:C4N20_02760"/>